<evidence type="ECO:0000256" key="1">
    <source>
        <dbReference type="SAM" id="MobiDB-lite"/>
    </source>
</evidence>
<protein>
    <submittedName>
        <fullName evidence="2">Uncharacterized protein</fullName>
    </submittedName>
</protein>
<evidence type="ECO:0000313" key="3">
    <source>
        <dbReference type="Proteomes" id="UP000224567"/>
    </source>
</evidence>
<feature type="compositionally biased region" description="Basic and acidic residues" evidence="1">
    <location>
        <begin position="46"/>
        <end position="56"/>
    </location>
</feature>
<reference evidence="3" key="2">
    <citation type="journal article" date="2017" name="J. Anim. Genet.">
        <title>Multiple reference genome sequences of hot pepper reveal the massive evolution of plant disease resistance genes by retroduplication.</title>
        <authorList>
            <person name="Kim S."/>
            <person name="Park J."/>
            <person name="Yeom S.-I."/>
            <person name="Kim Y.-M."/>
            <person name="Seo E."/>
            <person name="Kim K.-T."/>
            <person name="Kim M.-S."/>
            <person name="Lee J.M."/>
            <person name="Cheong K."/>
            <person name="Shin H.-S."/>
            <person name="Kim S.-B."/>
            <person name="Han K."/>
            <person name="Lee J."/>
            <person name="Park M."/>
            <person name="Lee H.-A."/>
            <person name="Lee H.-Y."/>
            <person name="Lee Y."/>
            <person name="Oh S."/>
            <person name="Lee J.H."/>
            <person name="Choi E."/>
            <person name="Choi E."/>
            <person name="Lee S.E."/>
            <person name="Jeon J."/>
            <person name="Kim H."/>
            <person name="Choi G."/>
            <person name="Song H."/>
            <person name="Lee J."/>
            <person name="Lee S.-C."/>
            <person name="Kwon J.-K."/>
            <person name="Lee H.-Y."/>
            <person name="Koo N."/>
            <person name="Hong Y."/>
            <person name="Kim R.W."/>
            <person name="Kang W.-H."/>
            <person name="Huh J.H."/>
            <person name="Kang B.-C."/>
            <person name="Yang T.-J."/>
            <person name="Lee Y.-H."/>
            <person name="Bennetzen J.L."/>
            <person name="Choi D."/>
        </authorList>
    </citation>
    <scope>NUCLEOTIDE SEQUENCE [LARGE SCALE GENOMIC DNA]</scope>
    <source>
        <strain evidence="3">cv. PBC81</strain>
    </source>
</reference>
<keyword evidence="3" id="KW-1185">Reference proteome</keyword>
<dbReference type="EMBL" id="MLFT02000001">
    <property type="protein sequence ID" value="PHT60410.1"/>
    <property type="molecule type" value="Genomic_DNA"/>
</dbReference>
<dbReference type="Proteomes" id="UP000224567">
    <property type="component" value="Unassembled WGS sequence"/>
</dbReference>
<accession>A0A2G2XSG8</accession>
<dbReference type="PANTHER" id="PTHR33416:SF20">
    <property type="entry name" value="NUCLEAR PORE COMPLEX PROTEIN NUP1"/>
    <property type="match status" value="1"/>
</dbReference>
<feature type="region of interest" description="Disordered" evidence="1">
    <location>
        <begin position="24"/>
        <end position="59"/>
    </location>
</feature>
<dbReference type="AlphaFoldDB" id="A0A2G2XSG8"/>
<dbReference type="STRING" id="33114.A0A2G2XSG8"/>
<dbReference type="PANTHER" id="PTHR33416">
    <property type="entry name" value="NUCLEAR PORE COMPLEX PROTEIN NUP1"/>
    <property type="match status" value="1"/>
</dbReference>
<feature type="region of interest" description="Disordered" evidence="1">
    <location>
        <begin position="85"/>
        <end position="172"/>
    </location>
</feature>
<gene>
    <name evidence="2" type="ORF">CQW23_02773</name>
</gene>
<dbReference type="GO" id="GO:0071763">
    <property type="term" value="P:nuclear membrane organization"/>
    <property type="evidence" value="ECO:0007669"/>
    <property type="project" value="TreeGrafter"/>
</dbReference>
<reference evidence="2 3" key="1">
    <citation type="journal article" date="2017" name="Genome Biol.">
        <title>New reference genome sequences of hot pepper reveal the massive evolution of plant disease-resistance genes by retroduplication.</title>
        <authorList>
            <person name="Kim S."/>
            <person name="Park J."/>
            <person name="Yeom S.I."/>
            <person name="Kim Y.M."/>
            <person name="Seo E."/>
            <person name="Kim K.T."/>
            <person name="Kim M.S."/>
            <person name="Lee J.M."/>
            <person name="Cheong K."/>
            <person name="Shin H.S."/>
            <person name="Kim S.B."/>
            <person name="Han K."/>
            <person name="Lee J."/>
            <person name="Park M."/>
            <person name="Lee H.A."/>
            <person name="Lee H.Y."/>
            <person name="Lee Y."/>
            <person name="Oh S."/>
            <person name="Lee J.H."/>
            <person name="Choi E."/>
            <person name="Choi E."/>
            <person name="Lee S.E."/>
            <person name="Jeon J."/>
            <person name="Kim H."/>
            <person name="Choi G."/>
            <person name="Song H."/>
            <person name="Lee J."/>
            <person name="Lee S.C."/>
            <person name="Kwon J.K."/>
            <person name="Lee H.Y."/>
            <person name="Koo N."/>
            <person name="Hong Y."/>
            <person name="Kim R.W."/>
            <person name="Kang W.H."/>
            <person name="Huh J.H."/>
            <person name="Kang B.C."/>
            <person name="Yang T.J."/>
            <person name="Lee Y.H."/>
            <person name="Bennetzen J.L."/>
            <person name="Choi D."/>
        </authorList>
    </citation>
    <scope>NUCLEOTIDE SEQUENCE [LARGE SCALE GENOMIC DNA]</scope>
    <source>
        <strain evidence="3">cv. PBC81</strain>
    </source>
</reference>
<proteinExistence type="predicted"/>
<organism evidence="2 3">
    <name type="scientific">Capsicum baccatum</name>
    <name type="common">Peruvian pepper</name>
    <dbReference type="NCBI Taxonomy" id="33114"/>
    <lineage>
        <taxon>Eukaryota</taxon>
        <taxon>Viridiplantae</taxon>
        <taxon>Streptophyta</taxon>
        <taxon>Embryophyta</taxon>
        <taxon>Tracheophyta</taxon>
        <taxon>Spermatophyta</taxon>
        <taxon>Magnoliopsida</taxon>
        <taxon>eudicotyledons</taxon>
        <taxon>Gunneridae</taxon>
        <taxon>Pentapetalae</taxon>
        <taxon>asterids</taxon>
        <taxon>lamiids</taxon>
        <taxon>Solanales</taxon>
        <taxon>Solanaceae</taxon>
        <taxon>Solanoideae</taxon>
        <taxon>Capsiceae</taxon>
        <taxon>Capsicum</taxon>
    </lineage>
</organism>
<comment type="caution">
    <text evidence="2">The sequence shown here is derived from an EMBL/GenBank/DDBJ whole genome shotgun (WGS) entry which is preliminary data.</text>
</comment>
<feature type="compositionally biased region" description="Basic and acidic residues" evidence="1">
    <location>
        <begin position="130"/>
        <end position="147"/>
    </location>
</feature>
<evidence type="ECO:0000313" key="2">
    <source>
        <dbReference type="EMBL" id="PHT60410.1"/>
    </source>
</evidence>
<sequence>MLRGQALKSLESLDSPKLLQSAQESHKLENWSTVVPTNAHDSSLQKQDKMEQHRQNESINGSIVVAKNNEKISLEDAQHVQQGVEAAESLNKESSTRPQKKHAFRMSALEDSFELDEDINSAESASQLVEGRDKMGVSDDAEKKPPSTDEVLNKPAAVFRNEGNRGNFEKKK</sequence>
<dbReference type="OrthoDB" id="653468at2759"/>
<feature type="compositionally biased region" description="Acidic residues" evidence="1">
    <location>
        <begin position="111"/>
        <end position="120"/>
    </location>
</feature>
<dbReference type="GO" id="GO:0016973">
    <property type="term" value="P:poly(A)+ mRNA export from nucleus"/>
    <property type="evidence" value="ECO:0007669"/>
    <property type="project" value="TreeGrafter"/>
</dbReference>
<dbReference type="GO" id="GO:0005635">
    <property type="term" value="C:nuclear envelope"/>
    <property type="evidence" value="ECO:0007669"/>
    <property type="project" value="TreeGrafter"/>
</dbReference>
<feature type="compositionally biased region" description="Polar residues" evidence="1">
    <location>
        <begin position="30"/>
        <end position="45"/>
    </location>
</feature>
<name>A0A2G2XSG8_CAPBA</name>